<dbReference type="RefSeq" id="WP_261694935.1">
    <property type="nucleotide sequence ID" value="NZ_CP104694.1"/>
</dbReference>
<gene>
    <name evidence="3" type="ORF">N4264_25105</name>
</gene>
<evidence type="ECO:0000256" key="1">
    <source>
        <dbReference type="SAM" id="Coils"/>
    </source>
</evidence>
<name>A0ABY6BDT1_9GAMM</name>
<organism evidence="3 4">
    <name type="scientific">Tahibacter amnicola</name>
    <dbReference type="NCBI Taxonomy" id="2976241"/>
    <lineage>
        <taxon>Bacteria</taxon>
        <taxon>Pseudomonadati</taxon>
        <taxon>Pseudomonadota</taxon>
        <taxon>Gammaproteobacteria</taxon>
        <taxon>Lysobacterales</taxon>
        <taxon>Rhodanobacteraceae</taxon>
        <taxon>Tahibacter</taxon>
    </lineage>
</organism>
<accession>A0ABY6BDT1</accession>
<keyword evidence="1" id="KW-0175">Coiled coil</keyword>
<feature type="compositionally biased region" description="Basic and acidic residues" evidence="2">
    <location>
        <begin position="192"/>
        <end position="203"/>
    </location>
</feature>
<keyword evidence="4" id="KW-1185">Reference proteome</keyword>
<feature type="compositionally biased region" description="Low complexity" evidence="2">
    <location>
        <begin position="163"/>
        <end position="172"/>
    </location>
</feature>
<evidence type="ECO:0000313" key="4">
    <source>
        <dbReference type="Proteomes" id="UP001064632"/>
    </source>
</evidence>
<protein>
    <submittedName>
        <fullName evidence="3">Uncharacterized protein</fullName>
    </submittedName>
</protein>
<dbReference type="EMBL" id="CP104694">
    <property type="protein sequence ID" value="UXI67967.1"/>
    <property type="molecule type" value="Genomic_DNA"/>
</dbReference>
<sequence length="203" mass="23423">MYPEFEDIRIVDLDLKKTTWSRVHETLRIMFLRLNREPPDNDWTRLFFEERETRIVSRRRGLWIEDGYISFDTLPDEVEKVHLPDIAKSIEYANARYRELLAQKRQKLAEAQAEQRSEHDELLALRDRLRSVFGPAPAAPEPPPTPSRPVFGPGSYVAPSPAPAAAPVAANPINEFQARRDALKQRFRHALTPKDKEQKGGDD</sequence>
<reference evidence="3" key="1">
    <citation type="submission" date="2022-09" db="EMBL/GenBank/DDBJ databases">
        <title>Tahibacter sp. nov., isolated from a fresh water.</title>
        <authorList>
            <person name="Baek J.H."/>
            <person name="Lee J.K."/>
            <person name="Kim J.M."/>
            <person name="Jeon C.O."/>
        </authorList>
    </citation>
    <scope>NUCLEOTIDE SEQUENCE</scope>
    <source>
        <strain evidence="3">W38</strain>
    </source>
</reference>
<evidence type="ECO:0000313" key="3">
    <source>
        <dbReference type="EMBL" id="UXI67967.1"/>
    </source>
</evidence>
<feature type="compositionally biased region" description="Pro residues" evidence="2">
    <location>
        <begin position="137"/>
        <end position="147"/>
    </location>
</feature>
<proteinExistence type="predicted"/>
<feature type="coiled-coil region" evidence="1">
    <location>
        <begin position="94"/>
        <end position="128"/>
    </location>
</feature>
<feature type="region of interest" description="Disordered" evidence="2">
    <location>
        <begin position="133"/>
        <end position="203"/>
    </location>
</feature>
<dbReference type="Proteomes" id="UP001064632">
    <property type="component" value="Chromosome"/>
</dbReference>
<evidence type="ECO:0000256" key="2">
    <source>
        <dbReference type="SAM" id="MobiDB-lite"/>
    </source>
</evidence>